<reference evidence="2 3" key="1">
    <citation type="submission" date="2021-03" db="EMBL/GenBank/DDBJ databases">
        <title>Genomic Encyclopedia of Type Strains, Phase IV (KMG-IV): sequencing the most valuable type-strain genomes for metagenomic binning, comparative biology and taxonomic classification.</title>
        <authorList>
            <person name="Goeker M."/>
        </authorList>
    </citation>
    <scope>NUCLEOTIDE SEQUENCE [LARGE SCALE GENOMIC DNA]</scope>
    <source>
        <strain evidence="2 3">DSM 26806</strain>
    </source>
</reference>
<sequence length="83" mass="9802">MWAIKRLECPCCGYFTVDSDYDICDVCFWQYDWVAHQDPDRNIGANHISLAQAKENYRQFGVCKKEFIHMVRGPLEEELPENN</sequence>
<evidence type="ECO:0000313" key="2">
    <source>
        <dbReference type="EMBL" id="MBP2000788.1"/>
    </source>
</evidence>
<protein>
    <recommendedName>
        <fullName evidence="1">Cysteine-rich CPCC domain-containing protein</fullName>
    </recommendedName>
</protein>
<evidence type="ECO:0000313" key="3">
    <source>
        <dbReference type="Proteomes" id="UP001519288"/>
    </source>
</evidence>
<comment type="caution">
    <text evidence="2">The sequence shown here is derived from an EMBL/GenBank/DDBJ whole genome shotgun (WGS) entry which is preliminary data.</text>
</comment>
<dbReference type="EMBL" id="JAGGLD010000002">
    <property type="protein sequence ID" value="MBP2000788.1"/>
    <property type="molecule type" value="Genomic_DNA"/>
</dbReference>
<proteinExistence type="predicted"/>
<dbReference type="InterPro" id="IPR025983">
    <property type="entry name" value="Cys_rich_CPCC"/>
</dbReference>
<dbReference type="Pfam" id="PF14206">
    <property type="entry name" value="Cys_rich_CPCC"/>
    <property type="match status" value="1"/>
</dbReference>
<name>A0ABS4JGF1_9BACL</name>
<feature type="domain" description="Cysteine-rich CPCC" evidence="1">
    <location>
        <begin position="8"/>
        <end position="78"/>
    </location>
</feature>
<organism evidence="2 3">
    <name type="scientific">Paenibacillus shirakamiensis</name>
    <dbReference type="NCBI Taxonomy" id="1265935"/>
    <lineage>
        <taxon>Bacteria</taxon>
        <taxon>Bacillati</taxon>
        <taxon>Bacillota</taxon>
        <taxon>Bacilli</taxon>
        <taxon>Bacillales</taxon>
        <taxon>Paenibacillaceae</taxon>
        <taxon>Paenibacillus</taxon>
    </lineage>
</organism>
<dbReference type="Proteomes" id="UP001519288">
    <property type="component" value="Unassembled WGS sequence"/>
</dbReference>
<keyword evidence="3" id="KW-1185">Reference proteome</keyword>
<accession>A0ABS4JGF1</accession>
<gene>
    <name evidence="2" type="ORF">J2Z69_001819</name>
</gene>
<evidence type="ECO:0000259" key="1">
    <source>
        <dbReference type="Pfam" id="PF14206"/>
    </source>
</evidence>
<dbReference type="RefSeq" id="WP_342591574.1">
    <property type="nucleotide sequence ID" value="NZ_JAGGLD010000002.1"/>
</dbReference>